<organism evidence="1 2">
    <name type="scientific">Streptococcus infantis SK1076</name>
    <dbReference type="NCBI Taxonomy" id="1005705"/>
    <lineage>
        <taxon>Bacteria</taxon>
        <taxon>Bacillati</taxon>
        <taxon>Bacillota</taxon>
        <taxon>Bacilli</taxon>
        <taxon>Lactobacillales</taxon>
        <taxon>Streptococcaceae</taxon>
        <taxon>Streptococcus</taxon>
    </lineage>
</organism>
<proteinExistence type="predicted"/>
<dbReference type="AlphaFoldDB" id="F5W1H6"/>
<dbReference type="EMBL" id="AFNN01000023">
    <property type="protein sequence ID" value="EGL85145.1"/>
    <property type="molecule type" value="Genomic_DNA"/>
</dbReference>
<accession>F5W1H6</accession>
<reference evidence="1 2" key="1">
    <citation type="submission" date="2011-04" db="EMBL/GenBank/DDBJ databases">
        <authorList>
            <person name="Durkin A.S."/>
            <person name="Radune D."/>
            <person name="Hostetler J."/>
            <person name="Torralba M."/>
            <person name="Gillis M."/>
            <person name="Methe B."/>
            <person name="Sutton G."/>
            <person name="Nelson K.E."/>
        </authorList>
    </citation>
    <scope>NUCLEOTIDE SEQUENCE [LARGE SCALE GENOMIC DNA]</scope>
    <source>
        <strain evidence="1 2">SK1076</strain>
    </source>
</reference>
<evidence type="ECO:0000313" key="1">
    <source>
        <dbReference type="EMBL" id="EGL85145.1"/>
    </source>
</evidence>
<dbReference type="Proteomes" id="UP000010138">
    <property type="component" value="Unassembled WGS sequence"/>
</dbReference>
<sequence length="187" mass="21948">MRLIDLTLPTQKLPLFSFLKSKPTRVFKNGNFYKFIYYEPVGEALTTFSHEGIYLSLRNEKMDLEGWELVRDIQIALASPELLKVLENMEANTLSKNRQGFGLELKDWIFNLICNGIYTKNETATLVRLLFVNGYSFEQVVDLFTAITKRKELASYFIEVSNRLYKEVEFEYHRQFKTNCENELDGK</sequence>
<dbReference type="OrthoDB" id="2223579at2"/>
<comment type="caution">
    <text evidence="1">The sequence shown here is derived from an EMBL/GenBank/DDBJ whole genome shotgun (WGS) entry which is preliminary data.</text>
</comment>
<evidence type="ECO:0000313" key="2">
    <source>
        <dbReference type="Proteomes" id="UP000010138"/>
    </source>
</evidence>
<dbReference type="RefSeq" id="WP_006150979.1">
    <property type="nucleotide sequence ID" value="NZ_AFNN01000023.1"/>
</dbReference>
<gene>
    <name evidence="1" type="ORF">HMPREF9967_0385</name>
</gene>
<name>F5W1H6_9STRE</name>
<protein>
    <submittedName>
        <fullName evidence="1">Uncharacterized protein</fullName>
    </submittedName>
</protein>